<geneLocation type="plasmid" evidence="4 5">
    <name>unnamed5</name>
</geneLocation>
<keyword evidence="4" id="KW-0614">Plasmid</keyword>
<dbReference type="InterPro" id="IPR052193">
    <property type="entry name" value="Peptidase_C59"/>
</dbReference>
<proteinExistence type="inferred from homology"/>
<organism evidence="4 5">
    <name type="scientific">Paraclostridium bifermentans</name>
    <name type="common">Clostridium bifermentans</name>
    <dbReference type="NCBI Taxonomy" id="1490"/>
    <lineage>
        <taxon>Bacteria</taxon>
        <taxon>Bacillati</taxon>
        <taxon>Bacillota</taxon>
        <taxon>Clostridia</taxon>
        <taxon>Peptostreptococcales</taxon>
        <taxon>Peptostreptococcaceae</taxon>
        <taxon>Paraclostridium</taxon>
    </lineage>
</organism>
<sequence>MCTNVTVKYNDGYVTARTNEFGVIMNSNIFTMKKNTPQRGFCTEKNKGLSWKNKFGFVGFDGGILTPELIALDGINEKGLSVQGLYFPKYASYQITDNYDNAITNLTFTNYVLGCFDNVEDVKKGLDGLVICGESIHGDPSPFHFQVNDKYGGCIVVEIENQINIYDNKIGVMTNSPGFNFHETNFKNYINLSPYNVEQIDLNGYILYQTGQGSGQLGLPGDMTPPSRFIKASFNQLSAIKCSSNEDAIDMAFRILNSFDIVPGTCRHKASKSEIDLIGRDKLILTDKDDICEITQMFLVKDLNNFTIYYKDYYNMNIKKIDCNKFDFEDDSNPIKGKLYDDNYCNKYIDITDNLTN</sequence>
<dbReference type="SUPFAM" id="SSF56235">
    <property type="entry name" value="N-terminal nucleophile aminohydrolases (Ntn hydrolases)"/>
    <property type="match status" value="1"/>
</dbReference>
<dbReference type="EMBL" id="CP124690">
    <property type="protein sequence ID" value="WGX77682.1"/>
    <property type="molecule type" value="Genomic_DNA"/>
</dbReference>
<dbReference type="Proteomes" id="UP001239169">
    <property type="component" value="Plasmid unnamed5"/>
</dbReference>
<comment type="similarity">
    <text evidence="1">Belongs to the peptidase C59 family.</text>
</comment>
<feature type="domain" description="Choloylglycine hydrolase/NAAA C-terminal" evidence="3">
    <location>
        <begin position="2"/>
        <end position="273"/>
    </location>
</feature>
<reference evidence="4 5" key="1">
    <citation type="submission" date="2023-04" db="EMBL/GenBank/DDBJ databases">
        <title>Bacteria Genome Submission.</title>
        <authorList>
            <person name="Isaac P."/>
        </authorList>
    </citation>
    <scope>NUCLEOTIDE SEQUENCE [LARGE SCALE GENOMIC DNA]</scope>
    <source>
        <strain evidence="4 5">SampleS7P1</strain>
        <plasmid evidence="4 5">unnamed5</plasmid>
    </source>
</reference>
<dbReference type="InterPro" id="IPR029132">
    <property type="entry name" value="CBAH/NAAA_C"/>
</dbReference>
<gene>
    <name evidence="4" type="ORF">QJS64_20610</name>
</gene>
<keyword evidence="5" id="KW-1185">Reference proteome</keyword>
<dbReference type="PANTHER" id="PTHR35527">
    <property type="entry name" value="CHOLOYLGLYCINE HYDROLASE"/>
    <property type="match status" value="1"/>
</dbReference>
<dbReference type="GO" id="GO:0016787">
    <property type="term" value="F:hydrolase activity"/>
    <property type="evidence" value="ECO:0007669"/>
    <property type="project" value="UniProtKB-KW"/>
</dbReference>
<dbReference type="Pfam" id="PF02275">
    <property type="entry name" value="CBAH"/>
    <property type="match status" value="1"/>
</dbReference>
<keyword evidence="2 4" id="KW-0378">Hydrolase</keyword>
<evidence type="ECO:0000259" key="3">
    <source>
        <dbReference type="Pfam" id="PF02275"/>
    </source>
</evidence>
<dbReference type="PANTHER" id="PTHR35527:SF2">
    <property type="entry name" value="HYDROLASE"/>
    <property type="match status" value="1"/>
</dbReference>
<evidence type="ECO:0000256" key="1">
    <source>
        <dbReference type="ARBA" id="ARBA00006625"/>
    </source>
</evidence>
<dbReference type="InterPro" id="IPR029055">
    <property type="entry name" value="Ntn_hydrolases_N"/>
</dbReference>
<protein>
    <submittedName>
        <fullName evidence="4">Linear amide C-N hydrolase</fullName>
    </submittedName>
</protein>
<name>A0ABY8RA96_PARBF</name>
<dbReference type="Gene3D" id="3.60.60.10">
    <property type="entry name" value="Penicillin V Acylase, Chain A"/>
    <property type="match status" value="1"/>
</dbReference>
<accession>A0ABY8RA96</accession>
<evidence type="ECO:0000313" key="5">
    <source>
        <dbReference type="Proteomes" id="UP001239169"/>
    </source>
</evidence>
<evidence type="ECO:0000256" key="2">
    <source>
        <dbReference type="ARBA" id="ARBA00022801"/>
    </source>
</evidence>
<evidence type="ECO:0000313" key="4">
    <source>
        <dbReference type="EMBL" id="WGX77682.1"/>
    </source>
</evidence>